<proteinExistence type="predicted"/>
<dbReference type="EMBL" id="KN840486">
    <property type="protein sequence ID" value="KIP08016.1"/>
    <property type="molecule type" value="Genomic_DNA"/>
</dbReference>
<keyword evidence="3" id="KW-1185">Reference proteome</keyword>
<sequence length="317" mass="35530">MVKCVWQQNETSSQGWVDRSRRVSFAEEVGSSHRRIPNYNPQYATHVDPRAQYRPSPQPSKEQKRPSGSRVPVILPGQPDPSEIPRRTPTPPRPPMEYLVYGTTSHREPGSDSDSSSDDEDSEPPPAPRAGPKLTIRIPPLPKDRPKYIPELDEVVTMGKRRREADLPSNATSATPASSYTRERSGVSVETFEVADQFEDDDMEIEQPLATTTQGRGVDRSNSRSASKSNLRRRARPQKRLSGSYASFGMSSPLKPEGVTSYYTSVCTMPGCMFVATSDAHLKHHMRTFQHGKISLPGRFDDEMIEEDVKDDPMEMI</sequence>
<feature type="region of interest" description="Disordered" evidence="1">
    <location>
        <begin position="209"/>
        <end position="244"/>
    </location>
</feature>
<gene>
    <name evidence="2" type="ORF">PHLGIDRAFT_35157</name>
</gene>
<feature type="compositionally biased region" description="Basic residues" evidence="1">
    <location>
        <begin position="230"/>
        <end position="239"/>
    </location>
</feature>
<evidence type="ECO:0000313" key="3">
    <source>
        <dbReference type="Proteomes" id="UP000053257"/>
    </source>
</evidence>
<accession>A0A0C3RZV9</accession>
<evidence type="ECO:0000256" key="1">
    <source>
        <dbReference type="SAM" id="MobiDB-lite"/>
    </source>
</evidence>
<protein>
    <submittedName>
        <fullName evidence="2">Uncharacterized protein</fullName>
    </submittedName>
</protein>
<dbReference type="HOGENOM" id="CLU_877466_0_0_1"/>
<reference evidence="2 3" key="1">
    <citation type="journal article" date="2014" name="PLoS Genet.">
        <title>Analysis of the Phlebiopsis gigantea genome, transcriptome and secretome provides insight into its pioneer colonization strategies of wood.</title>
        <authorList>
            <person name="Hori C."/>
            <person name="Ishida T."/>
            <person name="Igarashi K."/>
            <person name="Samejima M."/>
            <person name="Suzuki H."/>
            <person name="Master E."/>
            <person name="Ferreira P."/>
            <person name="Ruiz-Duenas F.J."/>
            <person name="Held B."/>
            <person name="Canessa P."/>
            <person name="Larrondo L.F."/>
            <person name="Schmoll M."/>
            <person name="Druzhinina I.S."/>
            <person name="Kubicek C.P."/>
            <person name="Gaskell J.A."/>
            <person name="Kersten P."/>
            <person name="St John F."/>
            <person name="Glasner J."/>
            <person name="Sabat G."/>
            <person name="Splinter BonDurant S."/>
            <person name="Syed K."/>
            <person name="Yadav J."/>
            <person name="Mgbeahuruike A.C."/>
            <person name="Kovalchuk A."/>
            <person name="Asiegbu F.O."/>
            <person name="Lackner G."/>
            <person name="Hoffmeister D."/>
            <person name="Rencoret J."/>
            <person name="Gutierrez A."/>
            <person name="Sun H."/>
            <person name="Lindquist E."/>
            <person name="Barry K."/>
            <person name="Riley R."/>
            <person name="Grigoriev I.V."/>
            <person name="Henrissat B."/>
            <person name="Kues U."/>
            <person name="Berka R.M."/>
            <person name="Martinez A.T."/>
            <person name="Covert S.F."/>
            <person name="Blanchette R.A."/>
            <person name="Cullen D."/>
        </authorList>
    </citation>
    <scope>NUCLEOTIDE SEQUENCE [LARGE SCALE GENOMIC DNA]</scope>
    <source>
        <strain evidence="2 3">11061_1 CR5-6</strain>
    </source>
</reference>
<feature type="compositionally biased region" description="Low complexity" evidence="1">
    <location>
        <begin position="171"/>
        <end position="180"/>
    </location>
</feature>
<evidence type="ECO:0000313" key="2">
    <source>
        <dbReference type="EMBL" id="KIP08016.1"/>
    </source>
</evidence>
<dbReference type="Proteomes" id="UP000053257">
    <property type="component" value="Unassembled WGS sequence"/>
</dbReference>
<feature type="region of interest" description="Disordered" evidence="1">
    <location>
        <begin position="28"/>
        <end position="188"/>
    </location>
</feature>
<organism evidence="2 3">
    <name type="scientific">Phlebiopsis gigantea (strain 11061_1 CR5-6)</name>
    <name type="common">White-rot fungus</name>
    <name type="synonym">Peniophora gigantea</name>
    <dbReference type="NCBI Taxonomy" id="745531"/>
    <lineage>
        <taxon>Eukaryota</taxon>
        <taxon>Fungi</taxon>
        <taxon>Dikarya</taxon>
        <taxon>Basidiomycota</taxon>
        <taxon>Agaricomycotina</taxon>
        <taxon>Agaricomycetes</taxon>
        <taxon>Polyporales</taxon>
        <taxon>Phanerochaetaceae</taxon>
        <taxon>Phlebiopsis</taxon>
    </lineage>
</organism>
<dbReference type="AlphaFoldDB" id="A0A0C3RZV9"/>
<name>A0A0C3RZV9_PHLG1</name>